<accession>A0A5C5VC70</accession>
<evidence type="ECO:0000313" key="3">
    <source>
        <dbReference type="EMBL" id="TWT35557.1"/>
    </source>
</evidence>
<evidence type="ECO:0000256" key="1">
    <source>
        <dbReference type="PROSITE-ProRule" id="PRU00409"/>
    </source>
</evidence>
<dbReference type="InterPro" id="IPR024710">
    <property type="entry name" value="MfnD"/>
</dbReference>
<dbReference type="InterPro" id="IPR011761">
    <property type="entry name" value="ATP-grasp"/>
</dbReference>
<dbReference type="Gene3D" id="3.40.50.11770">
    <property type="match status" value="1"/>
</dbReference>
<comment type="caution">
    <text evidence="3">The sequence shown here is derived from an EMBL/GenBank/DDBJ whole genome shotgun (WGS) entry which is preliminary data.</text>
</comment>
<dbReference type="InterPro" id="IPR040803">
    <property type="entry name" value="MfnD_preATP-grasp"/>
</dbReference>
<keyword evidence="4" id="KW-1185">Reference proteome</keyword>
<dbReference type="PROSITE" id="PS50975">
    <property type="entry name" value="ATP_GRASP"/>
    <property type="match status" value="1"/>
</dbReference>
<dbReference type="AlphaFoldDB" id="A0A5C5VC70"/>
<sequence>MQVLVYEWVSGGGLLEHDGPLPPSLLREGSSMAKAVAEDFACLPGAEVLLLRDNRAMGLAAKGCRIQTVDSPGERDELLEQQFHEADAVLLIAPETDGSLLRLCQHAEQAGARLISPGSAFIEIAGDKGRTADLLAAAGVRVPGGVTVDEGALLPSNHPYPAVLKPIDGAGSEDTYLMYDSSEHPPDYAWAQRLEPFVSGMAASVAVLLSDAGPTPLMPCRQRLSADGRFRYLGGSAPLDPGLAERAEAISLQAIAAMPKTRGYVGLDIVLGADPSGVEDHVIEINPRLTTSYAGLRFAATSSLAQAMLDSARGEPVQLDFDQRAIIFDPDGIVSYVEP</sequence>
<reference evidence="3 4" key="1">
    <citation type="submission" date="2019-02" db="EMBL/GenBank/DDBJ databases">
        <title>Deep-cultivation of Planctomycetes and their phenomic and genomic characterization uncovers novel biology.</title>
        <authorList>
            <person name="Wiegand S."/>
            <person name="Jogler M."/>
            <person name="Boedeker C."/>
            <person name="Pinto D."/>
            <person name="Vollmers J."/>
            <person name="Rivas-Marin E."/>
            <person name="Kohn T."/>
            <person name="Peeters S.H."/>
            <person name="Heuer A."/>
            <person name="Rast P."/>
            <person name="Oberbeckmann S."/>
            <person name="Bunk B."/>
            <person name="Jeske O."/>
            <person name="Meyerdierks A."/>
            <person name="Storesund J.E."/>
            <person name="Kallscheuer N."/>
            <person name="Luecker S."/>
            <person name="Lage O.M."/>
            <person name="Pohl T."/>
            <person name="Merkel B.J."/>
            <person name="Hornburger P."/>
            <person name="Mueller R.-W."/>
            <person name="Bruemmer F."/>
            <person name="Labrenz M."/>
            <person name="Spormann A.M."/>
            <person name="Op Den Camp H."/>
            <person name="Overmann J."/>
            <person name="Amann R."/>
            <person name="Jetten M.S.M."/>
            <person name="Mascher T."/>
            <person name="Medema M.H."/>
            <person name="Devos D.P."/>
            <person name="Kaster A.-K."/>
            <person name="Ovreas L."/>
            <person name="Rohde M."/>
            <person name="Galperin M.Y."/>
            <person name="Jogler C."/>
        </authorList>
    </citation>
    <scope>NUCLEOTIDE SEQUENCE [LARGE SCALE GENOMIC DNA]</scope>
    <source>
        <strain evidence="3 4">KOR34</strain>
    </source>
</reference>
<evidence type="ECO:0000259" key="2">
    <source>
        <dbReference type="PROSITE" id="PS50975"/>
    </source>
</evidence>
<proteinExistence type="predicted"/>
<evidence type="ECO:0000313" key="4">
    <source>
        <dbReference type="Proteomes" id="UP000316714"/>
    </source>
</evidence>
<dbReference type="Proteomes" id="UP000316714">
    <property type="component" value="Unassembled WGS sequence"/>
</dbReference>
<dbReference type="SUPFAM" id="SSF56059">
    <property type="entry name" value="Glutathione synthetase ATP-binding domain-like"/>
    <property type="match status" value="1"/>
</dbReference>
<dbReference type="GO" id="GO:0046872">
    <property type="term" value="F:metal ion binding"/>
    <property type="evidence" value="ECO:0007669"/>
    <property type="project" value="InterPro"/>
</dbReference>
<dbReference type="PIRSF" id="PIRSF016766">
    <property type="entry name" value="UCP016766_ATPgrasp"/>
    <property type="match status" value="1"/>
</dbReference>
<protein>
    <submittedName>
        <fullName evidence="3">Carbamoyl phosphate synthase-like protein</fullName>
    </submittedName>
</protein>
<dbReference type="OrthoDB" id="271331at2"/>
<keyword evidence="1" id="KW-0547">Nucleotide-binding</keyword>
<keyword evidence="1" id="KW-0067">ATP-binding</keyword>
<feature type="domain" description="ATP-grasp" evidence="2">
    <location>
        <begin position="132"/>
        <end position="313"/>
    </location>
</feature>
<dbReference type="Gene3D" id="3.30.470.20">
    <property type="entry name" value="ATP-grasp fold, B domain"/>
    <property type="match status" value="1"/>
</dbReference>
<name>A0A5C5VC70_9BACT</name>
<dbReference type="Pfam" id="PF02655">
    <property type="entry name" value="ATP-grasp_3"/>
    <property type="match status" value="1"/>
</dbReference>
<organism evidence="3 4">
    <name type="scientific">Posidoniimonas corsicana</name>
    <dbReference type="NCBI Taxonomy" id="1938618"/>
    <lineage>
        <taxon>Bacteria</taxon>
        <taxon>Pseudomonadati</taxon>
        <taxon>Planctomycetota</taxon>
        <taxon>Planctomycetia</taxon>
        <taxon>Pirellulales</taxon>
        <taxon>Lacipirellulaceae</taxon>
        <taxon>Posidoniimonas</taxon>
    </lineage>
</organism>
<dbReference type="InterPro" id="IPR003806">
    <property type="entry name" value="ATP-grasp_PylC-type"/>
</dbReference>
<gene>
    <name evidence="3" type="ORF">KOR34_04500</name>
</gene>
<dbReference type="Pfam" id="PF18301">
    <property type="entry name" value="preATP-grasp_3"/>
    <property type="match status" value="1"/>
</dbReference>
<dbReference type="RefSeq" id="WP_146561824.1">
    <property type="nucleotide sequence ID" value="NZ_SIHJ01000001.1"/>
</dbReference>
<dbReference type="EMBL" id="SIHJ01000001">
    <property type="protein sequence ID" value="TWT35557.1"/>
    <property type="molecule type" value="Genomic_DNA"/>
</dbReference>
<dbReference type="GO" id="GO:0005524">
    <property type="term" value="F:ATP binding"/>
    <property type="evidence" value="ECO:0007669"/>
    <property type="project" value="UniProtKB-UniRule"/>
</dbReference>